<reference evidence="2 3" key="1">
    <citation type="submission" date="2023-11" db="EMBL/GenBank/DDBJ databases">
        <title>A Novel Polar Bacteriovorax (B. antarcticus) Isolated from the Biocrust in Antarctica.</title>
        <authorList>
            <person name="Mun W."/>
            <person name="Choi S.Y."/>
            <person name="Mitchell R.J."/>
        </authorList>
    </citation>
    <scope>NUCLEOTIDE SEQUENCE [LARGE SCALE GENOMIC DNA]</scope>
    <source>
        <strain evidence="2 3">PP10</strain>
    </source>
</reference>
<evidence type="ECO:0000313" key="2">
    <source>
        <dbReference type="EMBL" id="MEA9356414.1"/>
    </source>
</evidence>
<dbReference type="EMBL" id="JAYGJQ010000001">
    <property type="protein sequence ID" value="MEA9356414.1"/>
    <property type="molecule type" value="Genomic_DNA"/>
</dbReference>
<dbReference type="InterPro" id="IPR007712">
    <property type="entry name" value="RelE/ParE_toxin"/>
</dbReference>
<dbReference type="InterPro" id="IPR035093">
    <property type="entry name" value="RelE/ParE_toxin_dom_sf"/>
</dbReference>
<organism evidence="2 3">
    <name type="scientific">Bacteriovorax antarcticus</name>
    <dbReference type="NCBI Taxonomy" id="3088717"/>
    <lineage>
        <taxon>Bacteria</taxon>
        <taxon>Pseudomonadati</taxon>
        <taxon>Bdellovibrionota</taxon>
        <taxon>Bacteriovoracia</taxon>
        <taxon>Bacteriovoracales</taxon>
        <taxon>Bacteriovoracaceae</taxon>
        <taxon>Bacteriovorax</taxon>
    </lineage>
</organism>
<gene>
    <name evidence="2" type="ORF">SHI21_09380</name>
</gene>
<dbReference type="NCBIfam" id="TIGR02385">
    <property type="entry name" value="RelE_StbE"/>
    <property type="match status" value="1"/>
</dbReference>
<dbReference type="RefSeq" id="WP_323576110.1">
    <property type="nucleotide sequence ID" value="NZ_JAYGJQ010000001.1"/>
</dbReference>
<protein>
    <submittedName>
        <fullName evidence="2">Type II toxin-antitoxin system mRNA interferase toxin, RelE/StbE family</fullName>
    </submittedName>
</protein>
<dbReference type="Gene3D" id="3.30.2310.20">
    <property type="entry name" value="RelE-like"/>
    <property type="match status" value="1"/>
</dbReference>
<sequence>MYKVDFTLVDKDLSRLPKYIRDKAYEWAGSVEYAGLEEMRKKPGLHDEPLKGRLAGLRSVRLNRAYRLIYKLEKEAIIHVIVIEVNKHEY</sequence>
<comment type="caution">
    <text evidence="2">The sequence shown here is derived from an EMBL/GenBank/DDBJ whole genome shotgun (WGS) entry which is preliminary data.</text>
</comment>
<evidence type="ECO:0000256" key="1">
    <source>
        <dbReference type="ARBA" id="ARBA00022649"/>
    </source>
</evidence>
<keyword evidence="3" id="KW-1185">Reference proteome</keyword>
<keyword evidence="1" id="KW-1277">Toxin-antitoxin system</keyword>
<name>A0ABU5VVN4_9BACT</name>
<dbReference type="Proteomes" id="UP001302274">
    <property type="component" value="Unassembled WGS sequence"/>
</dbReference>
<accession>A0ABU5VVN4</accession>
<proteinExistence type="predicted"/>
<evidence type="ECO:0000313" key="3">
    <source>
        <dbReference type="Proteomes" id="UP001302274"/>
    </source>
</evidence>
<dbReference type="SUPFAM" id="SSF143011">
    <property type="entry name" value="RelE-like"/>
    <property type="match status" value="1"/>
</dbReference>